<evidence type="ECO:0000256" key="3">
    <source>
        <dbReference type="ARBA" id="ARBA00022448"/>
    </source>
</evidence>
<feature type="region of interest" description="Disordered" evidence="9">
    <location>
        <begin position="1041"/>
        <end position="1088"/>
    </location>
</feature>
<dbReference type="CDD" id="cd03263">
    <property type="entry name" value="ABC_subfamily_A"/>
    <property type="match status" value="1"/>
</dbReference>
<evidence type="ECO:0000256" key="8">
    <source>
        <dbReference type="ARBA" id="ARBA00023136"/>
    </source>
</evidence>
<feature type="transmembrane region" description="Helical" evidence="10">
    <location>
        <begin position="311"/>
        <end position="342"/>
    </location>
</feature>
<evidence type="ECO:0000313" key="13">
    <source>
        <dbReference type="Proteomes" id="UP001255856"/>
    </source>
</evidence>
<evidence type="ECO:0000256" key="1">
    <source>
        <dbReference type="ARBA" id="ARBA00004141"/>
    </source>
</evidence>
<dbReference type="PROSITE" id="PS50893">
    <property type="entry name" value="ABC_TRANSPORTER_2"/>
    <property type="match status" value="1"/>
</dbReference>
<dbReference type="GO" id="GO:0005319">
    <property type="term" value="F:lipid transporter activity"/>
    <property type="evidence" value="ECO:0007669"/>
    <property type="project" value="TreeGrafter"/>
</dbReference>
<feature type="domain" description="ABC transporter" evidence="11">
    <location>
        <begin position="638"/>
        <end position="871"/>
    </location>
</feature>
<dbReference type="PROSITE" id="PS00211">
    <property type="entry name" value="ABC_TRANSPORTER_1"/>
    <property type="match status" value="1"/>
</dbReference>
<evidence type="ECO:0000256" key="9">
    <source>
        <dbReference type="SAM" id="MobiDB-lite"/>
    </source>
</evidence>
<dbReference type="InterPro" id="IPR056788">
    <property type="entry name" value="ABCA2/9/11_C"/>
</dbReference>
<comment type="caution">
    <text evidence="12">The sequence shown here is derived from an EMBL/GenBank/DDBJ whole genome shotgun (WGS) entry which is preliminary data.</text>
</comment>
<keyword evidence="7 10" id="KW-1133">Transmembrane helix</keyword>
<reference evidence="12" key="1">
    <citation type="submission" date="2021-01" db="EMBL/GenBank/DDBJ databases">
        <authorList>
            <person name="Eckstrom K.M.E."/>
        </authorList>
    </citation>
    <scope>NUCLEOTIDE SEQUENCE</scope>
    <source>
        <strain evidence="12">UVCC 0001</strain>
    </source>
</reference>
<dbReference type="AlphaFoldDB" id="A0AAD9IJV3"/>
<organism evidence="12 13">
    <name type="scientific">Prototheca wickerhamii</name>
    <dbReference type="NCBI Taxonomy" id="3111"/>
    <lineage>
        <taxon>Eukaryota</taxon>
        <taxon>Viridiplantae</taxon>
        <taxon>Chlorophyta</taxon>
        <taxon>core chlorophytes</taxon>
        <taxon>Trebouxiophyceae</taxon>
        <taxon>Chlorellales</taxon>
        <taxon>Chlorellaceae</taxon>
        <taxon>Prototheca</taxon>
    </lineage>
</organism>
<evidence type="ECO:0000256" key="5">
    <source>
        <dbReference type="ARBA" id="ARBA00022741"/>
    </source>
</evidence>
<dbReference type="Pfam" id="PF25158">
    <property type="entry name" value="ABCA11_C"/>
    <property type="match status" value="1"/>
</dbReference>
<dbReference type="GO" id="GO:0016887">
    <property type="term" value="F:ATP hydrolysis activity"/>
    <property type="evidence" value="ECO:0007669"/>
    <property type="project" value="InterPro"/>
</dbReference>
<evidence type="ECO:0000256" key="7">
    <source>
        <dbReference type="ARBA" id="ARBA00022989"/>
    </source>
</evidence>
<dbReference type="InterPro" id="IPR026082">
    <property type="entry name" value="ABCA"/>
</dbReference>
<gene>
    <name evidence="12" type="ORF">QBZ16_004357</name>
</gene>
<evidence type="ECO:0000313" key="12">
    <source>
        <dbReference type="EMBL" id="KAK2077512.1"/>
    </source>
</evidence>
<dbReference type="Pfam" id="PF12698">
    <property type="entry name" value="ABC2_membrane_3"/>
    <property type="match status" value="1"/>
</dbReference>
<evidence type="ECO:0000256" key="2">
    <source>
        <dbReference type="ARBA" id="ARBA00008526"/>
    </source>
</evidence>
<dbReference type="PANTHER" id="PTHR19229">
    <property type="entry name" value="ATP-BINDING CASSETTE TRANSPORTER SUBFAMILY A ABCA"/>
    <property type="match status" value="1"/>
</dbReference>
<proteinExistence type="inferred from homology"/>
<evidence type="ECO:0000256" key="10">
    <source>
        <dbReference type="SAM" id="Phobius"/>
    </source>
</evidence>
<dbReference type="Gene3D" id="3.40.50.300">
    <property type="entry name" value="P-loop containing nucleotide triphosphate hydrolases"/>
    <property type="match status" value="1"/>
</dbReference>
<feature type="transmembrane region" description="Helical" evidence="10">
    <location>
        <begin position="377"/>
        <end position="397"/>
    </location>
</feature>
<keyword evidence="8 10" id="KW-0472">Membrane</keyword>
<dbReference type="InterPro" id="IPR003593">
    <property type="entry name" value="AAA+_ATPase"/>
</dbReference>
<feature type="transmembrane region" description="Helical" evidence="10">
    <location>
        <begin position="409"/>
        <end position="425"/>
    </location>
</feature>
<dbReference type="Pfam" id="PF00005">
    <property type="entry name" value="ABC_tran"/>
    <property type="match status" value="1"/>
</dbReference>
<feature type="transmembrane region" description="Helical" evidence="10">
    <location>
        <begin position="348"/>
        <end position="370"/>
    </location>
</feature>
<sequence>MGWGPLGKLSRSGSGSDDQGKASAKQQQFTCIDDHYIVNRGWLARFWEQFSALSYKNGVVSWRNLRATLLRILSPLFFMFLLWLINIAVRRDNAHIQFIDSNPDPEPVPVNPIPDCASDMFARLPCWDFFYSPNNSAAVDSIVTAIRENNPGRPIPADSVLGFADMDATNAFLSGTDTQVPGGYHFTVVNATAIDFLVQANFSQRVFRGTYQDPNFFAQVPLQAAAEREIARYLWEGAGNSGADFSWNVSTSQFAHPSTEDFSVIAAAIGLFVFAANLFGFVLLLSSLVMEKELGLRQALKTMGMLDSTFWCSWWFTEMLAGLLFSFLIIGFGAAFGFAFFLRNSFGLLLALFFLFQWSMTSVAFLFSTFMKKANTAVYFGFVVFIVGWICQIVVQFGFPYTPDEVHKVPAVTVIFALLPWCLLAKATMDMGSAATAPAAPRGIAWAHRGDYCLNIQNPDARPLYFNPDYYQDFECVLSVEQCLTYLAIEAVVYFLLAVYLDNVLPNEQGVRRSVVYFLQPSYWLRGKSRGLPAGMAPEQLSPATKTPWWRACCGRAARVEPSMPSALAAGGAGLDPDVAEEEARMRHLFQSRTDGEQASDISSSAAVEVYNLSRRFSPGWLARFGYRLRRFFLCYGLRKKKQSAPQRLRDFWAIKGSWFGIEPDQLFCLLGPNGAGKTTTINCLTGVLPMTGGEVLVYGERLRSPGGTDRIRSVMGVCQQFDVLWPELTGREHMLIYGMVKGLPRRQIGAQIDELLDSVKLTYAARVQTGAYSGGMRRRLSVALALLGDPLLVFLDEPTTGMDPISRRHVWDVIETAKRGRAIVLTTHSMEEADILGDVIAIMARGRLRALGTSLRLKQRFGAGYQLTLSVFPHSRSAAADGEGDAGPTALTSALLPAEEAALAANAAAVKAVFQERLGLAPVEESRAYIHFLVPREREAELPGLLELLEARRAELGITDMQIALTSLEEVFLNIARQAEVEAAEAEGRAPVHHTLDDGVRLEVPVGAESATAPDGRRFAVKWAQDESGNLLIYKVEPLKDDQSSSETDSAGNDKAAGEAACDSSAAAPATAPTKWSANLVPRVFRR</sequence>
<evidence type="ECO:0000256" key="4">
    <source>
        <dbReference type="ARBA" id="ARBA00022692"/>
    </source>
</evidence>
<dbReference type="InterPro" id="IPR013525">
    <property type="entry name" value="ABC2_TM"/>
</dbReference>
<evidence type="ECO:0000256" key="6">
    <source>
        <dbReference type="ARBA" id="ARBA00022840"/>
    </source>
</evidence>
<dbReference type="InterPro" id="IPR003439">
    <property type="entry name" value="ABC_transporter-like_ATP-bd"/>
</dbReference>
<dbReference type="GO" id="GO:0140359">
    <property type="term" value="F:ABC-type transporter activity"/>
    <property type="evidence" value="ECO:0007669"/>
    <property type="project" value="InterPro"/>
</dbReference>
<feature type="compositionally biased region" description="Low complexity" evidence="9">
    <location>
        <begin position="1059"/>
        <end position="1079"/>
    </location>
</feature>
<dbReference type="SMART" id="SM00382">
    <property type="entry name" value="AAA"/>
    <property type="match status" value="1"/>
</dbReference>
<accession>A0AAD9IJV3</accession>
<keyword evidence="6" id="KW-0067">ATP-binding</keyword>
<comment type="similarity">
    <text evidence="2">Belongs to the ABC transporter superfamily. ABCA family. CPR flippase (TC 3.A.1.211) subfamily.</text>
</comment>
<keyword evidence="3" id="KW-0813">Transport</keyword>
<dbReference type="SUPFAM" id="SSF52540">
    <property type="entry name" value="P-loop containing nucleoside triphosphate hydrolases"/>
    <property type="match status" value="1"/>
</dbReference>
<protein>
    <recommendedName>
        <fullName evidence="11">ABC transporter domain-containing protein</fullName>
    </recommendedName>
</protein>
<keyword evidence="5" id="KW-0547">Nucleotide-binding</keyword>
<dbReference type="FunFam" id="3.40.50.300:FF:000665">
    <property type="entry name" value="ABC transporter A family member 2"/>
    <property type="match status" value="1"/>
</dbReference>
<feature type="transmembrane region" description="Helical" evidence="10">
    <location>
        <begin position="69"/>
        <end position="89"/>
    </location>
</feature>
<comment type="subcellular location">
    <subcellularLocation>
        <location evidence="1">Membrane</location>
        <topology evidence="1">Multi-pass membrane protein</topology>
    </subcellularLocation>
</comment>
<keyword evidence="13" id="KW-1185">Reference proteome</keyword>
<dbReference type="EMBL" id="JASFZW010000006">
    <property type="protein sequence ID" value="KAK2077512.1"/>
    <property type="molecule type" value="Genomic_DNA"/>
</dbReference>
<dbReference type="GO" id="GO:0005524">
    <property type="term" value="F:ATP binding"/>
    <property type="evidence" value="ECO:0007669"/>
    <property type="project" value="UniProtKB-KW"/>
</dbReference>
<feature type="transmembrane region" description="Helical" evidence="10">
    <location>
        <begin position="262"/>
        <end position="290"/>
    </location>
</feature>
<dbReference type="Proteomes" id="UP001255856">
    <property type="component" value="Unassembled WGS sequence"/>
</dbReference>
<keyword evidence="4 10" id="KW-0812">Transmembrane</keyword>
<name>A0AAD9IJV3_PROWI</name>
<dbReference type="PANTHER" id="PTHR19229:SF205">
    <property type="entry name" value="ABC TRANSPORTER A FAMILY MEMBER 1-RELATED"/>
    <property type="match status" value="1"/>
</dbReference>
<dbReference type="GO" id="GO:0016020">
    <property type="term" value="C:membrane"/>
    <property type="evidence" value="ECO:0007669"/>
    <property type="project" value="UniProtKB-SubCell"/>
</dbReference>
<dbReference type="InterPro" id="IPR017871">
    <property type="entry name" value="ABC_transporter-like_CS"/>
</dbReference>
<evidence type="ECO:0000259" key="11">
    <source>
        <dbReference type="PROSITE" id="PS50893"/>
    </source>
</evidence>
<feature type="region of interest" description="Disordered" evidence="9">
    <location>
        <begin position="1"/>
        <end position="21"/>
    </location>
</feature>
<dbReference type="InterPro" id="IPR027417">
    <property type="entry name" value="P-loop_NTPase"/>
</dbReference>